<organism evidence="1 2">
    <name type="scientific">Paraburkholderia kirstenboschensis</name>
    <dbReference type="NCBI Taxonomy" id="1245436"/>
    <lineage>
        <taxon>Bacteria</taxon>
        <taxon>Pseudomonadati</taxon>
        <taxon>Pseudomonadota</taxon>
        <taxon>Betaproteobacteria</taxon>
        <taxon>Burkholderiales</taxon>
        <taxon>Burkholderiaceae</taxon>
        <taxon>Paraburkholderia</taxon>
    </lineage>
</organism>
<dbReference type="RefSeq" id="WP_317016219.1">
    <property type="nucleotide sequence ID" value="NZ_CP136511.1"/>
</dbReference>
<name>A0ABZ0EDV2_9BURK</name>
<dbReference type="EMBL" id="CP136511">
    <property type="protein sequence ID" value="WOD14363.1"/>
    <property type="molecule type" value="Genomic_DNA"/>
</dbReference>
<evidence type="ECO:0000313" key="2">
    <source>
        <dbReference type="Proteomes" id="UP001302652"/>
    </source>
</evidence>
<keyword evidence="2" id="KW-1185">Reference proteome</keyword>
<sequence>MIKGLDGFVRQLKDASRAFESLKGEIAPVSVVPGDQASVQAAIEQIEAAIDQRAAPYRGNPFVDPVVKAFKEKYREHIIERGREQE</sequence>
<accession>A0ABZ0EDV2</accession>
<gene>
    <name evidence="1" type="ORF">RW095_02445</name>
</gene>
<evidence type="ECO:0000313" key="1">
    <source>
        <dbReference type="EMBL" id="WOD14363.1"/>
    </source>
</evidence>
<reference evidence="1 2" key="1">
    <citation type="submission" date="2023-10" db="EMBL/GenBank/DDBJ databases">
        <title>Surface-active antibiotics is a multifunctional adaptation for post-fire microbes.</title>
        <authorList>
            <person name="Liu M.D."/>
            <person name="Du Y."/>
            <person name="Koupaei S.K."/>
            <person name="Kim N.R."/>
            <person name="Zhang W."/>
            <person name="Traxler M.F."/>
        </authorList>
    </citation>
    <scope>NUCLEOTIDE SEQUENCE [LARGE SCALE GENOMIC DNA]</scope>
    <source>
        <strain evidence="1 2">F3</strain>
    </source>
</reference>
<protein>
    <submittedName>
        <fullName evidence="1">Uncharacterized protein</fullName>
    </submittedName>
</protein>
<dbReference type="Proteomes" id="UP001302652">
    <property type="component" value="Chromosome 3"/>
</dbReference>
<proteinExistence type="predicted"/>